<evidence type="ECO:0000256" key="1">
    <source>
        <dbReference type="SAM" id="MobiDB-lite"/>
    </source>
</evidence>
<name>A0A8T3BLR3_DENNO</name>
<dbReference type="OrthoDB" id="10573390at2759"/>
<feature type="compositionally biased region" description="Low complexity" evidence="1">
    <location>
        <begin position="60"/>
        <end position="69"/>
    </location>
</feature>
<evidence type="ECO:0000313" key="4">
    <source>
        <dbReference type="Proteomes" id="UP000829196"/>
    </source>
</evidence>
<evidence type="ECO:0000256" key="2">
    <source>
        <dbReference type="SAM" id="Phobius"/>
    </source>
</evidence>
<organism evidence="3 4">
    <name type="scientific">Dendrobium nobile</name>
    <name type="common">Orchid</name>
    <dbReference type="NCBI Taxonomy" id="94219"/>
    <lineage>
        <taxon>Eukaryota</taxon>
        <taxon>Viridiplantae</taxon>
        <taxon>Streptophyta</taxon>
        <taxon>Embryophyta</taxon>
        <taxon>Tracheophyta</taxon>
        <taxon>Spermatophyta</taxon>
        <taxon>Magnoliopsida</taxon>
        <taxon>Liliopsida</taxon>
        <taxon>Asparagales</taxon>
        <taxon>Orchidaceae</taxon>
        <taxon>Epidendroideae</taxon>
        <taxon>Malaxideae</taxon>
        <taxon>Dendrobiinae</taxon>
        <taxon>Dendrobium</taxon>
    </lineage>
</organism>
<feature type="region of interest" description="Disordered" evidence="1">
    <location>
        <begin position="59"/>
        <end position="103"/>
    </location>
</feature>
<feature type="compositionally biased region" description="Polar residues" evidence="1">
    <location>
        <begin position="88"/>
        <end position="103"/>
    </location>
</feature>
<proteinExistence type="predicted"/>
<keyword evidence="2" id="KW-1133">Transmembrane helix</keyword>
<sequence>MMRYGHYIILLNCILILYLFYGLMRCNEILQIIVELKDVTDDEKLLLLLVSPPASPIRVASPPTTAESSPPTPSPVRLSSDPKHDSAPPTQTQPESSAHIDSTNVDDETNLRILSKSIFELFSKFNFINNKVTAVEATNHILEQRILFLEKENIDLKERIGMKDRFMMQFFEKNFPSYVKSYKKELCPGSSLSPTASEDTTLSEYEVDTTVRSGIAQRVQRRNDRKRKLVSTPFTTGITKKKIKRKKVTKDDSGNAIASDQPDKIPEKAPILTPTPALQPKTEPTPVIPVGPTVVTPAEPEQANVTAVEMPSGKEIVVYEVDENKEIPLNPAAETLDYPGRNLIADDKRLIIDNALKQFKFM</sequence>
<dbReference type="SMR" id="A0A8T3BLR3"/>
<dbReference type="Proteomes" id="UP000829196">
    <property type="component" value="Unassembled WGS sequence"/>
</dbReference>
<gene>
    <name evidence="3" type="ORF">KFK09_010287</name>
</gene>
<accession>A0A8T3BLR3</accession>
<feature type="transmembrane region" description="Helical" evidence="2">
    <location>
        <begin position="7"/>
        <end position="24"/>
    </location>
</feature>
<dbReference type="AlphaFoldDB" id="A0A8T3BLR3"/>
<keyword evidence="2" id="KW-0472">Membrane</keyword>
<evidence type="ECO:0000313" key="3">
    <source>
        <dbReference type="EMBL" id="KAI0514252.1"/>
    </source>
</evidence>
<protein>
    <submittedName>
        <fullName evidence="3">Uncharacterized protein</fullName>
    </submittedName>
</protein>
<dbReference type="EMBL" id="JAGYWB010000008">
    <property type="protein sequence ID" value="KAI0514252.1"/>
    <property type="molecule type" value="Genomic_DNA"/>
</dbReference>
<keyword evidence="4" id="KW-1185">Reference proteome</keyword>
<feature type="region of interest" description="Disordered" evidence="1">
    <location>
        <begin position="245"/>
        <end position="268"/>
    </location>
</feature>
<reference evidence="3" key="1">
    <citation type="journal article" date="2022" name="Front. Genet.">
        <title>Chromosome-Scale Assembly of the Dendrobium nobile Genome Provides Insights Into the Molecular Mechanism of the Biosynthesis of the Medicinal Active Ingredient of Dendrobium.</title>
        <authorList>
            <person name="Xu Q."/>
            <person name="Niu S.-C."/>
            <person name="Li K.-L."/>
            <person name="Zheng P.-J."/>
            <person name="Zhang X.-J."/>
            <person name="Jia Y."/>
            <person name="Liu Y."/>
            <person name="Niu Y.-X."/>
            <person name="Yu L.-H."/>
            <person name="Chen D.-F."/>
            <person name="Zhang G.-Q."/>
        </authorList>
    </citation>
    <scope>NUCLEOTIDE SEQUENCE</scope>
    <source>
        <tissue evidence="3">Leaf</tissue>
    </source>
</reference>
<keyword evidence="2" id="KW-0812">Transmembrane</keyword>
<comment type="caution">
    <text evidence="3">The sequence shown here is derived from an EMBL/GenBank/DDBJ whole genome shotgun (WGS) entry which is preliminary data.</text>
</comment>